<gene>
    <name evidence="2" type="ORF">H2C83_12265</name>
</gene>
<dbReference type="Pfam" id="PF12730">
    <property type="entry name" value="ABC2_membrane_4"/>
    <property type="match status" value="1"/>
</dbReference>
<keyword evidence="3" id="KW-1185">Reference proteome</keyword>
<name>A0A7W1XTM8_9BACL</name>
<dbReference type="Proteomes" id="UP000538292">
    <property type="component" value="Unassembled WGS sequence"/>
</dbReference>
<dbReference type="CDD" id="cd21808">
    <property type="entry name" value="ABC-2_lan_permease_MutG"/>
    <property type="match status" value="1"/>
</dbReference>
<feature type="transmembrane region" description="Helical" evidence="1">
    <location>
        <begin position="16"/>
        <end position="35"/>
    </location>
</feature>
<accession>A0A7W1XTM8</accession>
<dbReference type="RefSeq" id="WP_181741236.1">
    <property type="nucleotide sequence ID" value="NZ_JACEOL010000038.1"/>
</dbReference>
<feature type="transmembrane region" description="Helical" evidence="1">
    <location>
        <begin position="158"/>
        <end position="180"/>
    </location>
</feature>
<dbReference type="AlphaFoldDB" id="A0A7W1XTM8"/>
<sequence>MNLLSSEWLKTKRTPVRWFVFLIPVVFAALMIWYYSFRFIPANIQISMYRAFFEVWAALAIPLGTGLLSGMIIHQEELAGSFNGLLGSRLPRRDMYLGKLLFLFLLASASTLLAVLTFMAGAEFILEIRMAWPIFIAGAIMAIVGMTPLLVLNLWISLAWGMGASVGVGSFGLMMAALMVTNLGDQIWPWVPWAWPVRLSIFPGVYLWAEPGMKYPPQIISSGFVLDQAIKGLVPAILFFVVMLFGSLVWFKRWEGRKVYE</sequence>
<feature type="transmembrane region" description="Helical" evidence="1">
    <location>
        <begin position="55"/>
        <end position="75"/>
    </location>
</feature>
<feature type="transmembrane region" description="Helical" evidence="1">
    <location>
        <begin position="187"/>
        <end position="209"/>
    </location>
</feature>
<reference evidence="2 3" key="1">
    <citation type="submission" date="2020-07" db="EMBL/GenBank/DDBJ databases">
        <title>Thermoactinomyces phylogeny.</title>
        <authorList>
            <person name="Dunlap C."/>
        </authorList>
    </citation>
    <scope>NUCLEOTIDE SEQUENCE [LARGE SCALE GENOMIC DNA]</scope>
    <source>
        <strain evidence="2 3">AMNI-1</strain>
    </source>
</reference>
<organism evidence="2 3">
    <name type="scientific">Thermoactinomyces mirandus</name>
    <dbReference type="NCBI Taxonomy" id="2756294"/>
    <lineage>
        <taxon>Bacteria</taxon>
        <taxon>Bacillati</taxon>
        <taxon>Bacillota</taxon>
        <taxon>Bacilli</taxon>
        <taxon>Bacillales</taxon>
        <taxon>Thermoactinomycetaceae</taxon>
        <taxon>Thermoactinomyces</taxon>
    </lineage>
</organism>
<dbReference type="NCBIfam" id="TIGR03733">
    <property type="entry name" value="lanti_perm_MutG"/>
    <property type="match status" value="1"/>
</dbReference>
<keyword evidence="1" id="KW-0812">Transmembrane</keyword>
<dbReference type="InterPro" id="IPR022294">
    <property type="entry name" value="ABC-transptr_permeasesu"/>
</dbReference>
<protein>
    <submittedName>
        <fullName evidence="2">Lantibiotic immunity ABC transporter MutG family permease subunit</fullName>
    </submittedName>
</protein>
<evidence type="ECO:0000313" key="2">
    <source>
        <dbReference type="EMBL" id="MBA4603078.1"/>
    </source>
</evidence>
<keyword evidence="1" id="KW-1133">Transmembrane helix</keyword>
<keyword evidence="1" id="KW-0472">Membrane</keyword>
<feature type="transmembrane region" description="Helical" evidence="1">
    <location>
        <begin position="229"/>
        <end position="251"/>
    </location>
</feature>
<feature type="transmembrane region" description="Helical" evidence="1">
    <location>
        <begin position="130"/>
        <end position="152"/>
    </location>
</feature>
<feature type="transmembrane region" description="Helical" evidence="1">
    <location>
        <begin position="95"/>
        <end position="118"/>
    </location>
</feature>
<evidence type="ECO:0000313" key="3">
    <source>
        <dbReference type="Proteomes" id="UP000538292"/>
    </source>
</evidence>
<proteinExistence type="predicted"/>
<evidence type="ECO:0000256" key="1">
    <source>
        <dbReference type="SAM" id="Phobius"/>
    </source>
</evidence>
<comment type="caution">
    <text evidence="2">The sequence shown here is derived from an EMBL/GenBank/DDBJ whole genome shotgun (WGS) entry which is preliminary data.</text>
</comment>
<dbReference type="EMBL" id="JACEOL010000038">
    <property type="protein sequence ID" value="MBA4603078.1"/>
    <property type="molecule type" value="Genomic_DNA"/>
</dbReference>